<dbReference type="Proteomes" id="UP001239019">
    <property type="component" value="Unassembled WGS sequence"/>
</dbReference>
<dbReference type="EMBL" id="JAVDDT010000005">
    <property type="protein sequence ID" value="MDQ2070083.1"/>
    <property type="molecule type" value="Genomic_DNA"/>
</dbReference>
<evidence type="ECO:0000256" key="1">
    <source>
        <dbReference type="SAM" id="MobiDB-lite"/>
    </source>
</evidence>
<evidence type="ECO:0000256" key="2">
    <source>
        <dbReference type="SAM" id="SignalP"/>
    </source>
</evidence>
<evidence type="ECO:0000259" key="3">
    <source>
        <dbReference type="Pfam" id="PF13399"/>
    </source>
</evidence>
<keyword evidence="2" id="KW-0732">Signal</keyword>
<reference evidence="4 5" key="1">
    <citation type="submission" date="2023-08" db="EMBL/GenBank/DDBJ databases">
        <title>Whole-genome sequencing of halo(alkali)philic microorganisms from hypersaline lakes.</title>
        <authorList>
            <person name="Sorokin D.Y."/>
            <person name="Abbas B."/>
            <person name="Merkel A.Y."/>
        </authorList>
    </citation>
    <scope>NUCLEOTIDE SEQUENCE [LARGE SCALE GENOMIC DNA]</scope>
    <source>
        <strain evidence="4 5">AB-CW4</strain>
    </source>
</reference>
<feature type="domain" description="LytR/CpsA/Psr regulator C-terminal" evidence="3">
    <location>
        <begin position="308"/>
        <end position="394"/>
    </location>
</feature>
<sequence>MSLQRTLLCLILFSAASATAHAIPAIGLAGADDTVSQRLELRWFDYGTGIGDGFLLETGVAFSLPTRQTLAITPRYLHLGDQAGLRDFRINLAVPFADTGYRQSTFFLEGSLLTAEQARGVGSGHHEGAIGVASRIRQNEDNHLHVHARLGRWDVAATDQPGWRSVTGLRGGAMLNQSLNDSVSLLLAVDSGLSFSDDDLQDRLALGVSPGVRWRFNPRWALDLTAGVDLPGNGLAPRRRASLQISHQPATPPSPASLQQSIDAGRDDIRENRQRIEALEGAMGGYELLLSDREARIAELERQADGLNIELLNRSGVRRLGVQVAMMLESRGHRVVALHEEMVEQPPWRSHIRYRDGMAERAVSLGHSLPGIQIVTRADELDERADVRLLIGLDQLGGPAPGDQGSSD</sequence>
<evidence type="ECO:0000313" key="4">
    <source>
        <dbReference type="EMBL" id="MDQ2070083.1"/>
    </source>
</evidence>
<name>A0ABU0W7R5_9GAMM</name>
<dbReference type="Pfam" id="PF13399">
    <property type="entry name" value="LytR_C"/>
    <property type="match status" value="1"/>
</dbReference>
<keyword evidence="5" id="KW-1185">Reference proteome</keyword>
<gene>
    <name evidence="4" type="ORF">RBH19_09360</name>
</gene>
<comment type="caution">
    <text evidence="4">The sequence shown here is derived from an EMBL/GenBank/DDBJ whole genome shotgun (WGS) entry which is preliminary data.</text>
</comment>
<dbReference type="InterPro" id="IPR027381">
    <property type="entry name" value="LytR/CpsA/Psr_C"/>
</dbReference>
<protein>
    <recommendedName>
        <fullName evidence="3">LytR/CpsA/Psr regulator C-terminal domain-containing protein</fullName>
    </recommendedName>
</protein>
<organism evidence="4 5">
    <name type="scientific">Natronospira bacteriovora</name>
    <dbReference type="NCBI Taxonomy" id="3069753"/>
    <lineage>
        <taxon>Bacteria</taxon>
        <taxon>Pseudomonadati</taxon>
        <taxon>Pseudomonadota</taxon>
        <taxon>Gammaproteobacteria</taxon>
        <taxon>Natronospirales</taxon>
        <taxon>Natronospiraceae</taxon>
        <taxon>Natronospira</taxon>
    </lineage>
</organism>
<feature type="signal peptide" evidence="2">
    <location>
        <begin position="1"/>
        <end position="22"/>
    </location>
</feature>
<evidence type="ECO:0000313" key="5">
    <source>
        <dbReference type="Proteomes" id="UP001239019"/>
    </source>
</evidence>
<proteinExistence type="predicted"/>
<accession>A0ABU0W7R5</accession>
<feature type="region of interest" description="Disordered" evidence="1">
    <location>
        <begin position="241"/>
        <end position="260"/>
    </location>
</feature>
<feature type="chain" id="PRO_5045528016" description="LytR/CpsA/Psr regulator C-terminal domain-containing protein" evidence="2">
    <location>
        <begin position="23"/>
        <end position="408"/>
    </location>
</feature>
<dbReference type="RefSeq" id="WP_306728579.1">
    <property type="nucleotide sequence ID" value="NZ_JAVDDT010000005.1"/>
</dbReference>